<proteinExistence type="predicted"/>
<accession>A0AAD2FMH0</accession>
<evidence type="ECO:0000256" key="1">
    <source>
        <dbReference type="SAM" id="MobiDB-lite"/>
    </source>
</evidence>
<evidence type="ECO:0000313" key="3">
    <source>
        <dbReference type="Proteomes" id="UP001295423"/>
    </source>
</evidence>
<sequence>MFGPIFNLRMVGLCPCLESEENRAARKALDELNAICKVVDWHVRKKSGPRGFVQSLFRQKSNDDAPTPSQMEIVDGTKDEINNGSPFPELQIKPLASFEGESKKKKNSADIRLDIPLHHIHRIEDEAESTIVIITKDVHSMDENEATKEAARISLPSQDKRDSISLDLKVIVEWNKNRQPEIEEEFAADGLRQKAKKATHFARREIEMSKSKKSREKRKEMYLQGGGMKFTAMAMANREI</sequence>
<dbReference type="AlphaFoldDB" id="A0AAD2FMH0"/>
<dbReference type="EMBL" id="CAKOGP040001458">
    <property type="protein sequence ID" value="CAJ1945700.1"/>
    <property type="molecule type" value="Genomic_DNA"/>
</dbReference>
<dbReference type="Proteomes" id="UP001295423">
    <property type="component" value="Unassembled WGS sequence"/>
</dbReference>
<protein>
    <submittedName>
        <fullName evidence="2">Uncharacterized protein</fullName>
    </submittedName>
</protein>
<name>A0AAD2FMH0_9STRA</name>
<evidence type="ECO:0000313" key="2">
    <source>
        <dbReference type="EMBL" id="CAJ1945700.1"/>
    </source>
</evidence>
<feature type="region of interest" description="Disordered" evidence="1">
    <location>
        <begin position="197"/>
        <end position="223"/>
    </location>
</feature>
<comment type="caution">
    <text evidence="2">The sequence shown here is derived from an EMBL/GenBank/DDBJ whole genome shotgun (WGS) entry which is preliminary data.</text>
</comment>
<gene>
    <name evidence="2" type="ORF">CYCCA115_LOCUS9845</name>
</gene>
<keyword evidence="3" id="KW-1185">Reference proteome</keyword>
<reference evidence="2" key="1">
    <citation type="submission" date="2023-08" db="EMBL/GenBank/DDBJ databases">
        <authorList>
            <person name="Audoor S."/>
            <person name="Bilcke G."/>
        </authorList>
    </citation>
    <scope>NUCLEOTIDE SEQUENCE</scope>
</reference>
<organism evidence="2 3">
    <name type="scientific">Cylindrotheca closterium</name>
    <dbReference type="NCBI Taxonomy" id="2856"/>
    <lineage>
        <taxon>Eukaryota</taxon>
        <taxon>Sar</taxon>
        <taxon>Stramenopiles</taxon>
        <taxon>Ochrophyta</taxon>
        <taxon>Bacillariophyta</taxon>
        <taxon>Bacillariophyceae</taxon>
        <taxon>Bacillariophycidae</taxon>
        <taxon>Bacillariales</taxon>
        <taxon>Bacillariaceae</taxon>
        <taxon>Cylindrotheca</taxon>
    </lineage>
</organism>